<dbReference type="GO" id="GO:0008839">
    <property type="term" value="F:4-hydroxy-tetrahydrodipicolinate reductase"/>
    <property type="evidence" value="ECO:0007669"/>
    <property type="project" value="UniProtKB-UniRule"/>
</dbReference>
<evidence type="ECO:0000256" key="1">
    <source>
        <dbReference type="ARBA" id="ARBA00006642"/>
    </source>
</evidence>
<evidence type="ECO:0000256" key="7">
    <source>
        <dbReference type="ARBA" id="ARBA00023154"/>
    </source>
</evidence>
<comment type="catalytic activity">
    <reaction evidence="11 12">
        <text>(S)-2,3,4,5-tetrahydrodipicolinate + NAD(+) + H2O = (2S,4S)-4-hydroxy-2,3,4,5-tetrahydrodipicolinate + NADH + H(+)</text>
        <dbReference type="Rhea" id="RHEA:35323"/>
        <dbReference type="ChEBI" id="CHEBI:15377"/>
        <dbReference type="ChEBI" id="CHEBI:15378"/>
        <dbReference type="ChEBI" id="CHEBI:16845"/>
        <dbReference type="ChEBI" id="CHEBI:57540"/>
        <dbReference type="ChEBI" id="CHEBI:57945"/>
        <dbReference type="ChEBI" id="CHEBI:67139"/>
        <dbReference type="EC" id="1.17.1.8"/>
    </reaction>
</comment>
<dbReference type="InterPro" id="IPR036291">
    <property type="entry name" value="NAD(P)-bd_dom_sf"/>
</dbReference>
<evidence type="ECO:0000313" key="15">
    <source>
        <dbReference type="EMBL" id="KOF03298.1"/>
    </source>
</evidence>
<dbReference type="UniPathway" id="UPA00034">
    <property type="reaction ID" value="UER00018"/>
</dbReference>
<evidence type="ECO:0000259" key="13">
    <source>
        <dbReference type="Pfam" id="PF01113"/>
    </source>
</evidence>
<evidence type="ECO:0000256" key="2">
    <source>
        <dbReference type="ARBA" id="ARBA00022605"/>
    </source>
</evidence>
<dbReference type="PATRIC" id="fig|1566026.4.peg.3513"/>
<comment type="catalytic activity">
    <reaction evidence="10 12">
        <text>(S)-2,3,4,5-tetrahydrodipicolinate + NADP(+) + H2O = (2S,4S)-4-hydroxy-2,3,4,5-tetrahydrodipicolinate + NADPH + H(+)</text>
        <dbReference type="Rhea" id="RHEA:35331"/>
        <dbReference type="ChEBI" id="CHEBI:15377"/>
        <dbReference type="ChEBI" id="CHEBI:15378"/>
        <dbReference type="ChEBI" id="CHEBI:16845"/>
        <dbReference type="ChEBI" id="CHEBI:57783"/>
        <dbReference type="ChEBI" id="CHEBI:58349"/>
        <dbReference type="ChEBI" id="CHEBI:67139"/>
        <dbReference type="EC" id="1.17.1.8"/>
    </reaction>
</comment>
<protein>
    <recommendedName>
        <fullName evidence="9 12">4-hydroxy-tetrahydrodipicolinate reductase</fullName>
        <shortName evidence="12">HTPA reductase</shortName>
        <ecNumber evidence="9 12">1.17.1.8</ecNumber>
    </recommendedName>
</protein>
<keyword evidence="2 12" id="KW-0028">Amino-acid biosynthesis</keyword>
<dbReference type="RefSeq" id="WP_053223251.1">
    <property type="nucleotide sequence ID" value="NZ_JSVA01000008.1"/>
</dbReference>
<dbReference type="Proteomes" id="UP000036908">
    <property type="component" value="Unassembled WGS sequence"/>
</dbReference>
<evidence type="ECO:0000256" key="3">
    <source>
        <dbReference type="ARBA" id="ARBA00022857"/>
    </source>
</evidence>
<dbReference type="Pfam" id="PF01113">
    <property type="entry name" value="DapB_N"/>
    <property type="match status" value="1"/>
</dbReference>
<organism evidence="15 16">
    <name type="scientific">Roseivirga seohaensis subsp. aquiponti</name>
    <dbReference type="NCBI Taxonomy" id="1566026"/>
    <lineage>
        <taxon>Bacteria</taxon>
        <taxon>Pseudomonadati</taxon>
        <taxon>Bacteroidota</taxon>
        <taxon>Cytophagia</taxon>
        <taxon>Cytophagales</taxon>
        <taxon>Roseivirgaceae</taxon>
        <taxon>Roseivirga</taxon>
    </lineage>
</organism>
<dbReference type="PANTHER" id="PTHR20836:SF0">
    <property type="entry name" value="4-HYDROXY-TETRAHYDRODIPICOLINATE REDUCTASE 1, CHLOROPLASTIC-RELATED"/>
    <property type="match status" value="1"/>
</dbReference>
<dbReference type="PIRSF" id="PIRSF000161">
    <property type="entry name" value="DHPR"/>
    <property type="match status" value="1"/>
</dbReference>
<evidence type="ECO:0000256" key="11">
    <source>
        <dbReference type="ARBA" id="ARBA00049396"/>
    </source>
</evidence>
<comment type="pathway">
    <text evidence="8 12">Amino-acid biosynthesis; L-lysine biosynthesis via DAP pathway; (S)-tetrahydrodipicolinate from L-aspartate: step 4/4.</text>
</comment>
<accession>A0A0L8ALE7</accession>
<dbReference type="GO" id="GO:0050661">
    <property type="term" value="F:NADP binding"/>
    <property type="evidence" value="ECO:0007669"/>
    <property type="project" value="UniProtKB-UniRule"/>
</dbReference>
<dbReference type="InterPro" id="IPR000846">
    <property type="entry name" value="DapB_N"/>
</dbReference>
<evidence type="ECO:0000256" key="9">
    <source>
        <dbReference type="ARBA" id="ARBA00038983"/>
    </source>
</evidence>
<dbReference type="SUPFAM" id="SSF55347">
    <property type="entry name" value="Glyceraldehyde-3-phosphate dehydrogenase-like, C-terminal domain"/>
    <property type="match status" value="1"/>
</dbReference>
<dbReference type="OrthoDB" id="9790352at2"/>
<dbReference type="PANTHER" id="PTHR20836">
    <property type="entry name" value="DIHYDRODIPICOLINATE REDUCTASE"/>
    <property type="match status" value="1"/>
</dbReference>
<feature type="active site" description="Proton donor/acceptor" evidence="12">
    <location>
        <position position="135"/>
    </location>
</feature>
<keyword evidence="16" id="KW-1185">Reference proteome</keyword>
<feature type="binding site" evidence="12">
    <location>
        <position position="35"/>
    </location>
    <ligand>
        <name>NADP(+)</name>
        <dbReference type="ChEBI" id="CHEBI:58349"/>
    </ligand>
</feature>
<comment type="subcellular location">
    <subcellularLocation>
        <location evidence="12">Cytoplasm</location>
    </subcellularLocation>
</comment>
<reference evidence="16" key="1">
    <citation type="submission" date="2014-11" db="EMBL/GenBank/DDBJ databases">
        <title>Genome sequencing of Roseivirga sp. D-25.</title>
        <authorList>
            <person name="Selvaratnam C."/>
            <person name="Thevarajoo S."/>
            <person name="Goh K.M."/>
            <person name="Eee R."/>
            <person name="Chan K.-G."/>
            <person name="Chong C.S."/>
        </authorList>
    </citation>
    <scope>NUCLEOTIDE SEQUENCE [LARGE SCALE GENOMIC DNA]</scope>
    <source>
        <strain evidence="16">D-25</strain>
    </source>
</reference>
<feature type="binding site" evidence="12">
    <location>
        <position position="136"/>
    </location>
    <ligand>
        <name>(S)-2,3,4,5-tetrahydrodipicolinate</name>
        <dbReference type="ChEBI" id="CHEBI:16845"/>
    </ligand>
</feature>
<comment type="similarity">
    <text evidence="1 12">Belongs to the DapB family.</text>
</comment>
<evidence type="ECO:0000256" key="6">
    <source>
        <dbReference type="ARBA" id="ARBA00023027"/>
    </source>
</evidence>
<evidence type="ECO:0000256" key="4">
    <source>
        <dbReference type="ARBA" id="ARBA00022915"/>
    </source>
</evidence>
<evidence type="ECO:0000256" key="5">
    <source>
        <dbReference type="ARBA" id="ARBA00023002"/>
    </source>
</evidence>
<feature type="binding site" evidence="12">
    <location>
        <begin position="100"/>
        <end position="103"/>
    </location>
    <ligand>
        <name>NAD(+)</name>
        <dbReference type="ChEBI" id="CHEBI:57540"/>
    </ligand>
</feature>
<dbReference type="Pfam" id="PF05173">
    <property type="entry name" value="DapB_C"/>
    <property type="match status" value="1"/>
</dbReference>
<keyword evidence="5 12" id="KW-0560">Oxidoreductase</keyword>
<dbReference type="EC" id="1.17.1.8" evidence="9 12"/>
<dbReference type="SUPFAM" id="SSF51735">
    <property type="entry name" value="NAD(P)-binding Rossmann-fold domains"/>
    <property type="match status" value="1"/>
</dbReference>
<evidence type="ECO:0000313" key="16">
    <source>
        <dbReference type="Proteomes" id="UP000036908"/>
    </source>
</evidence>
<dbReference type="AlphaFoldDB" id="A0A0L8ALE7"/>
<dbReference type="Gene3D" id="3.30.360.10">
    <property type="entry name" value="Dihydrodipicolinate Reductase, domain 2"/>
    <property type="match status" value="1"/>
</dbReference>
<sequence length="238" mass="26417">MKILLLGYGKMGQMIEKLALERNHSIVAKITVDNRHDLDSLSTNDIDVAIDFSQPSAAPDNIKWCIDHKIPVVVGTTGWASHKAEVDQYCNDNGGTYLVASNFSIGVNIFFKLNKFLAKLMNSQADYEVSMKEIHHTHKLDAPSGTAITLAEGVMENLPSKTKWVNEASDKPEELSIISERVDPAPGTHSIYYDSKIDSIEITHTAHSREGFAMGALLVAEWLPNQKGIKTMEDFLQF</sequence>
<feature type="domain" description="Dihydrodipicolinate reductase N-terminal" evidence="13">
    <location>
        <begin position="1"/>
        <end position="103"/>
    </location>
</feature>
<keyword evidence="4 12" id="KW-0220">Diaminopimelate biosynthesis</keyword>
<keyword evidence="3 12" id="KW-0521">NADP</keyword>
<feature type="active site" description="Proton donor" evidence="12">
    <location>
        <position position="139"/>
    </location>
</feature>
<comment type="caution">
    <text evidence="15">The sequence shown here is derived from an EMBL/GenBank/DDBJ whole genome shotgun (WGS) entry which is preliminary data.</text>
</comment>
<comment type="function">
    <text evidence="12">Catalyzes the conversion of 4-hydroxy-tetrahydrodipicolinate (HTPA) to tetrahydrodipicolinate.</text>
</comment>
<keyword evidence="6 12" id="KW-0520">NAD</keyword>
<comment type="subunit">
    <text evidence="12">Homotetramer.</text>
</comment>
<dbReference type="HAMAP" id="MF_00102">
    <property type="entry name" value="DapB"/>
    <property type="match status" value="1"/>
</dbReference>
<feature type="domain" description="Dihydrodipicolinate reductase C-terminal" evidence="14">
    <location>
        <begin position="106"/>
        <end position="236"/>
    </location>
</feature>
<dbReference type="GO" id="GO:0051287">
    <property type="term" value="F:NAD binding"/>
    <property type="evidence" value="ECO:0007669"/>
    <property type="project" value="UniProtKB-UniRule"/>
</dbReference>
<dbReference type="Gene3D" id="3.40.50.720">
    <property type="entry name" value="NAD(P)-binding Rossmann-like Domain"/>
    <property type="match status" value="1"/>
</dbReference>
<name>A0A0L8ALE7_9BACT</name>
<proteinExistence type="inferred from homology"/>
<keyword evidence="12" id="KW-0963">Cytoplasm</keyword>
<evidence type="ECO:0000256" key="12">
    <source>
        <dbReference type="HAMAP-Rule" id="MF_00102"/>
    </source>
</evidence>
<feature type="binding site" evidence="12">
    <location>
        <begin position="75"/>
        <end position="77"/>
    </location>
    <ligand>
        <name>NAD(+)</name>
        <dbReference type="ChEBI" id="CHEBI:57540"/>
    </ligand>
</feature>
<dbReference type="InterPro" id="IPR022663">
    <property type="entry name" value="DapB_C"/>
</dbReference>
<dbReference type="GO" id="GO:0016726">
    <property type="term" value="F:oxidoreductase activity, acting on CH or CH2 groups, NAD or NADP as acceptor"/>
    <property type="evidence" value="ECO:0007669"/>
    <property type="project" value="UniProtKB-UniRule"/>
</dbReference>
<gene>
    <name evidence="12" type="primary">dapB</name>
    <name evidence="15" type="ORF">OB69_08400</name>
</gene>
<dbReference type="GO" id="GO:0009089">
    <property type="term" value="P:lysine biosynthetic process via diaminopimelate"/>
    <property type="evidence" value="ECO:0007669"/>
    <property type="project" value="UniProtKB-UniRule"/>
</dbReference>
<dbReference type="InterPro" id="IPR023940">
    <property type="entry name" value="DHDPR_bac"/>
</dbReference>
<evidence type="ECO:0000259" key="14">
    <source>
        <dbReference type="Pfam" id="PF05173"/>
    </source>
</evidence>
<dbReference type="CDD" id="cd02274">
    <property type="entry name" value="DHDPR_N"/>
    <property type="match status" value="1"/>
</dbReference>
<feature type="binding site" evidence="12">
    <location>
        <begin position="145"/>
        <end position="146"/>
    </location>
    <ligand>
        <name>(S)-2,3,4,5-tetrahydrodipicolinate</name>
        <dbReference type="ChEBI" id="CHEBI:16845"/>
    </ligand>
</feature>
<dbReference type="GO" id="GO:0005829">
    <property type="term" value="C:cytosol"/>
    <property type="evidence" value="ECO:0007669"/>
    <property type="project" value="TreeGrafter"/>
</dbReference>
<dbReference type="EMBL" id="JSVA01000008">
    <property type="protein sequence ID" value="KOF03298.1"/>
    <property type="molecule type" value="Genomic_DNA"/>
</dbReference>
<evidence type="ECO:0000256" key="8">
    <source>
        <dbReference type="ARBA" id="ARBA00037922"/>
    </source>
</evidence>
<evidence type="ECO:0000256" key="10">
    <source>
        <dbReference type="ARBA" id="ARBA00049080"/>
    </source>
</evidence>
<keyword evidence="7 12" id="KW-0457">Lysine biosynthesis</keyword>
<comment type="caution">
    <text evidence="12">Lacks conserved residue(s) required for the propagation of feature annotation.</text>
</comment>
<comment type="caution">
    <text evidence="12">Was originally thought to be a dihydrodipicolinate reductase (DHDPR), catalyzing the conversion of dihydrodipicolinate to tetrahydrodipicolinate. However, it was shown in E.coli that the substrate of the enzymatic reaction is not dihydrodipicolinate (DHDP) but in fact (2S,4S)-4-hydroxy-2,3,4,5-tetrahydrodipicolinic acid (HTPA), the product released by the DapA-catalyzed reaction.</text>
</comment>
<dbReference type="GO" id="GO:0019877">
    <property type="term" value="P:diaminopimelate biosynthetic process"/>
    <property type="evidence" value="ECO:0007669"/>
    <property type="project" value="UniProtKB-UniRule"/>
</dbReference>
<dbReference type="NCBIfam" id="TIGR00036">
    <property type="entry name" value="dapB"/>
    <property type="match status" value="1"/>
</dbReference>